<dbReference type="Pfam" id="PF07200">
    <property type="entry name" value="Mod_r"/>
    <property type="match status" value="1"/>
</dbReference>
<organism evidence="10 11">
    <name type="scientific">Dentiscutata erythropus</name>
    <dbReference type="NCBI Taxonomy" id="1348616"/>
    <lineage>
        <taxon>Eukaryota</taxon>
        <taxon>Fungi</taxon>
        <taxon>Fungi incertae sedis</taxon>
        <taxon>Mucoromycota</taxon>
        <taxon>Glomeromycotina</taxon>
        <taxon>Glomeromycetes</taxon>
        <taxon>Diversisporales</taxon>
        <taxon>Gigasporaceae</taxon>
        <taxon>Dentiscutata</taxon>
    </lineage>
</organism>
<dbReference type="InterPro" id="IPR029012">
    <property type="entry name" value="Helix_hairpin_bin_sf"/>
</dbReference>
<evidence type="ECO:0000259" key="9">
    <source>
        <dbReference type="PROSITE" id="PS51314"/>
    </source>
</evidence>
<protein>
    <submittedName>
        <fullName evidence="10">5762_t:CDS:1</fullName>
    </submittedName>
</protein>
<dbReference type="AlphaFoldDB" id="A0A9N9BSJ8"/>
<dbReference type="GO" id="GO:0043162">
    <property type="term" value="P:ubiquitin-dependent protein catabolic process via the multivesicular body sorting pathway"/>
    <property type="evidence" value="ECO:0007669"/>
    <property type="project" value="TreeGrafter"/>
</dbReference>
<keyword evidence="11" id="KW-1185">Reference proteome</keyword>
<dbReference type="GO" id="GO:0000813">
    <property type="term" value="C:ESCRT I complex"/>
    <property type="evidence" value="ECO:0007669"/>
    <property type="project" value="TreeGrafter"/>
</dbReference>
<feature type="compositionally biased region" description="Basic and acidic residues" evidence="8">
    <location>
        <begin position="1"/>
        <end position="11"/>
    </location>
</feature>
<comment type="subcellular location">
    <subcellularLocation>
        <location evidence="1">Endosome</location>
    </subcellularLocation>
</comment>
<dbReference type="Gene3D" id="1.10.287.660">
    <property type="entry name" value="Helix hairpin bin"/>
    <property type="match status" value="1"/>
</dbReference>
<dbReference type="GO" id="GO:0006623">
    <property type="term" value="P:protein targeting to vacuole"/>
    <property type="evidence" value="ECO:0007669"/>
    <property type="project" value="TreeGrafter"/>
</dbReference>
<name>A0A9N9BSJ8_9GLOM</name>
<dbReference type="PROSITE" id="PS51314">
    <property type="entry name" value="VPS37_C"/>
    <property type="match status" value="1"/>
</dbReference>
<proteinExistence type="inferred from homology"/>
<dbReference type="Proteomes" id="UP000789405">
    <property type="component" value="Unassembled WGS sequence"/>
</dbReference>
<dbReference type="GO" id="GO:0006612">
    <property type="term" value="P:protein targeting to membrane"/>
    <property type="evidence" value="ECO:0007669"/>
    <property type="project" value="TreeGrafter"/>
</dbReference>
<evidence type="ECO:0000256" key="5">
    <source>
        <dbReference type="ARBA" id="ARBA00022927"/>
    </source>
</evidence>
<comment type="similarity">
    <text evidence="2">Belongs to the VPS37 family.</text>
</comment>
<keyword evidence="3 6" id="KW-0813">Transport</keyword>
<keyword evidence="5 6" id="KW-0653">Protein transport</keyword>
<evidence type="ECO:0000256" key="8">
    <source>
        <dbReference type="SAM" id="MobiDB-lite"/>
    </source>
</evidence>
<reference evidence="10" key="1">
    <citation type="submission" date="2021-06" db="EMBL/GenBank/DDBJ databases">
        <authorList>
            <person name="Kallberg Y."/>
            <person name="Tangrot J."/>
            <person name="Rosling A."/>
        </authorList>
    </citation>
    <scope>NUCLEOTIDE SEQUENCE</scope>
    <source>
        <strain evidence="10">MA453B</strain>
    </source>
</reference>
<dbReference type="InterPro" id="IPR009851">
    <property type="entry name" value="Mod_r"/>
</dbReference>
<comment type="caution">
    <text evidence="10">The sequence shown here is derived from an EMBL/GenBank/DDBJ whole genome shotgun (WGS) entry which is preliminary data.</text>
</comment>
<evidence type="ECO:0000256" key="3">
    <source>
        <dbReference type="ARBA" id="ARBA00022448"/>
    </source>
</evidence>
<dbReference type="InterPro" id="IPR037202">
    <property type="entry name" value="ESCRT_assembly_dom"/>
</dbReference>
<dbReference type="SUPFAM" id="SSF140111">
    <property type="entry name" value="Endosomal sorting complex assembly domain"/>
    <property type="match status" value="1"/>
</dbReference>
<evidence type="ECO:0000256" key="7">
    <source>
        <dbReference type="SAM" id="Coils"/>
    </source>
</evidence>
<dbReference type="OrthoDB" id="10260857at2759"/>
<accession>A0A9N9BSJ8</accession>
<feature type="domain" description="VPS37 C-terminal" evidence="9">
    <location>
        <begin position="128"/>
        <end position="212"/>
    </location>
</feature>
<gene>
    <name evidence="10" type="ORF">DERYTH_LOCUS6456</name>
</gene>
<evidence type="ECO:0000256" key="2">
    <source>
        <dbReference type="ARBA" id="ARBA00007617"/>
    </source>
</evidence>
<dbReference type="EMBL" id="CAJVPY010002939">
    <property type="protein sequence ID" value="CAG8576242.1"/>
    <property type="molecule type" value="Genomic_DNA"/>
</dbReference>
<keyword evidence="7" id="KW-0175">Coiled coil</keyword>
<evidence type="ECO:0000313" key="10">
    <source>
        <dbReference type="EMBL" id="CAG8576242.1"/>
    </source>
</evidence>
<feature type="region of interest" description="Disordered" evidence="8">
    <location>
        <begin position="1"/>
        <end position="32"/>
    </location>
</feature>
<evidence type="ECO:0000256" key="1">
    <source>
        <dbReference type="ARBA" id="ARBA00004177"/>
    </source>
</evidence>
<evidence type="ECO:0000256" key="6">
    <source>
        <dbReference type="PROSITE-ProRule" id="PRU00646"/>
    </source>
</evidence>
<sequence>MSQPQEEKKSENGPTTQSQLPPPVPPLYDRPKSTVLATTLTPEQVVIYEEFPEILSKSKEDLEDLLSNDVFFDTFFESIERIRNAIAFRDEMRMENEMSAKETLAQENELNQLRQRVQEQENTLLELNSTIQEKLKLQQNALQRFSPSVLLTKLKSGVQQSDELSEQMANSFLSGELETDQFIKHFREIRKVFHLRNAKVEIVKNKPGILDEGF</sequence>
<keyword evidence="4" id="KW-0967">Endosome</keyword>
<dbReference type="PANTHER" id="PTHR13678:SF2">
    <property type="entry name" value="VACUOLAR PROTEIN SORTING-ASSOCIATED PROTEIN 37A"/>
    <property type="match status" value="1"/>
</dbReference>
<feature type="coiled-coil region" evidence="7">
    <location>
        <begin position="100"/>
        <end position="137"/>
    </location>
</feature>
<evidence type="ECO:0000256" key="4">
    <source>
        <dbReference type="ARBA" id="ARBA00022753"/>
    </source>
</evidence>
<dbReference type="PANTHER" id="PTHR13678">
    <property type="entry name" value="VACUOLAR PROTEIN SORTING-ASSOCIATED PROTEIN 37"/>
    <property type="match status" value="1"/>
</dbReference>
<evidence type="ECO:0000313" key="11">
    <source>
        <dbReference type="Proteomes" id="UP000789405"/>
    </source>
</evidence>